<keyword evidence="3" id="KW-1185">Reference proteome</keyword>
<organism evidence="2 3">
    <name type="scientific">Hibiscus syriacus</name>
    <name type="common">Rose of Sharon</name>
    <dbReference type="NCBI Taxonomy" id="106335"/>
    <lineage>
        <taxon>Eukaryota</taxon>
        <taxon>Viridiplantae</taxon>
        <taxon>Streptophyta</taxon>
        <taxon>Embryophyta</taxon>
        <taxon>Tracheophyta</taxon>
        <taxon>Spermatophyta</taxon>
        <taxon>Magnoliopsida</taxon>
        <taxon>eudicotyledons</taxon>
        <taxon>Gunneridae</taxon>
        <taxon>Pentapetalae</taxon>
        <taxon>rosids</taxon>
        <taxon>malvids</taxon>
        <taxon>Malvales</taxon>
        <taxon>Malvaceae</taxon>
        <taxon>Malvoideae</taxon>
        <taxon>Hibiscus</taxon>
    </lineage>
</organism>
<dbReference type="GO" id="GO:0051015">
    <property type="term" value="F:actin filament binding"/>
    <property type="evidence" value="ECO:0007669"/>
    <property type="project" value="InterPro"/>
</dbReference>
<dbReference type="InterPro" id="IPR007122">
    <property type="entry name" value="Villin/Gelsolin"/>
</dbReference>
<gene>
    <name evidence="2" type="ORF">F3Y22_tig00116997pilonHSYRG00309</name>
</gene>
<dbReference type="AlphaFoldDB" id="A0A6A2XEA2"/>
<dbReference type="Proteomes" id="UP000436088">
    <property type="component" value="Unassembled WGS sequence"/>
</dbReference>
<accession>A0A6A2XEA2</accession>
<evidence type="ECO:0000313" key="3">
    <source>
        <dbReference type="Proteomes" id="UP000436088"/>
    </source>
</evidence>
<feature type="signal peptide" evidence="1">
    <location>
        <begin position="1"/>
        <end position="20"/>
    </location>
</feature>
<dbReference type="PANTHER" id="PTHR11977">
    <property type="entry name" value="VILLIN"/>
    <property type="match status" value="1"/>
</dbReference>
<name>A0A6A2XEA2_HIBSY</name>
<reference evidence="2" key="1">
    <citation type="submission" date="2019-09" db="EMBL/GenBank/DDBJ databases">
        <title>Draft genome information of white flower Hibiscus syriacus.</title>
        <authorList>
            <person name="Kim Y.-M."/>
        </authorList>
    </citation>
    <scope>NUCLEOTIDE SEQUENCE [LARGE SCALE GENOMIC DNA]</scope>
    <source>
        <strain evidence="2">YM2019G1</strain>
    </source>
</reference>
<keyword evidence="1" id="KW-0732">Signal</keyword>
<dbReference type="SUPFAM" id="SSF55753">
    <property type="entry name" value="Actin depolymerizing proteins"/>
    <property type="match status" value="1"/>
</dbReference>
<evidence type="ECO:0008006" key="4">
    <source>
        <dbReference type="Google" id="ProtNLM"/>
    </source>
</evidence>
<dbReference type="PANTHER" id="PTHR11977:SF25">
    <property type="entry name" value="VILLIN-1"/>
    <property type="match status" value="1"/>
</dbReference>
<evidence type="ECO:0000313" key="2">
    <source>
        <dbReference type="EMBL" id="KAE8656769.1"/>
    </source>
</evidence>
<dbReference type="EMBL" id="VEPZ02001762">
    <property type="protein sequence ID" value="KAE8656769.1"/>
    <property type="molecule type" value="Genomic_DNA"/>
</dbReference>
<comment type="caution">
    <text evidence="2">The sequence shown here is derived from an EMBL/GenBank/DDBJ whole genome shotgun (WGS) entry which is preliminary data.</text>
</comment>
<proteinExistence type="predicted"/>
<protein>
    <recommendedName>
        <fullName evidence="4">Gelsolin-like domain-containing protein</fullName>
    </recommendedName>
</protein>
<sequence length="176" mass="19877">MPFVSFFIICLFLQEDRADAIFYMNAIVDSSRGDPIMGGISAGYKRFIAETGIDDDTYDEKEMALFRIQGTSPGNMQAIQVDHTPENHMPALLFLLFADNPPDSSYCYILPSGTSVFCWIGNLTSSKDHDLDRMIELINPSRQPVSVREGSEPDSFWSSLGGKTEYRREKEMKFCC</sequence>
<dbReference type="Gene3D" id="3.40.20.10">
    <property type="entry name" value="Severin"/>
    <property type="match status" value="1"/>
</dbReference>
<feature type="chain" id="PRO_5025362292" description="Gelsolin-like domain-containing protein" evidence="1">
    <location>
        <begin position="21"/>
        <end position="176"/>
    </location>
</feature>
<evidence type="ECO:0000256" key="1">
    <source>
        <dbReference type="SAM" id="SignalP"/>
    </source>
</evidence>
<dbReference type="InterPro" id="IPR029006">
    <property type="entry name" value="ADF-H/Gelsolin-like_dom_sf"/>
</dbReference>